<evidence type="ECO:0000313" key="3">
    <source>
        <dbReference type="Proteomes" id="UP000265926"/>
    </source>
</evidence>
<dbReference type="GO" id="GO:0070006">
    <property type="term" value="F:metalloaminopeptidase activity"/>
    <property type="evidence" value="ECO:0007669"/>
    <property type="project" value="InterPro"/>
</dbReference>
<dbReference type="Gene3D" id="3.40.640.10">
    <property type="entry name" value="Type I PLP-dependent aspartate aminotransferase-like (Major domain)"/>
    <property type="match status" value="1"/>
</dbReference>
<comment type="caution">
    <text evidence="2">The sequence shown here is derived from an EMBL/GenBank/DDBJ whole genome shotgun (WGS) entry which is preliminary data.</text>
</comment>
<reference evidence="2 3" key="1">
    <citation type="submission" date="2018-08" db="EMBL/GenBank/DDBJ databases">
        <title>Pallidiluteibacterium maritimus gen. nov., sp. nov., isolated from coastal sediment.</title>
        <authorList>
            <person name="Zhou L.Y."/>
        </authorList>
    </citation>
    <scope>NUCLEOTIDE SEQUENCE [LARGE SCALE GENOMIC DNA]</scope>
    <source>
        <strain evidence="2 3">XSD2</strain>
    </source>
</reference>
<dbReference type="SUPFAM" id="SSF53383">
    <property type="entry name" value="PLP-dependent transferases"/>
    <property type="match status" value="1"/>
</dbReference>
<proteinExistence type="predicted"/>
<dbReference type="InterPro" id="IPR043472">
    <property type="entry name" value="Macro_dom-like"/>
</dbReference>
<gene>
    <name evidence="2" type="ORF">D1614_25450</name>
</gene>
<feature type="domain" description="Peptidase M17 leucyl aminopeptidase N-terminal" evidence="1">
    <location>
        <begin position="4"/>
        <end position="60"/>
    </location>
</feature>
<dbReference type="Gene3D" id="3.40.220.10">
    <property type="entry name" value="Leucine Aminopeptidase, subunit E, domain 1"/>
    <property type="match status" value="1"/>
</dbReference>
<feature type="non-terminal residue" evidence="2">
    <location>
        <position position="167"/>
    </location>
</feature>
<keyword evidence="3" id="KW-1185">Reference proteome</keyword>
<dbReference type="EMBL" id="QWGR01000345">
    <property type="protein sequence ID" value="RIJ42215.1"/>
    <property type="molecule type" value="Genomic_DNA"/>
</dbReference>
<dbReference type="InterPro" id="IPR015424">
    <property type="entry name" value="PyrdxlP-dep_Trfase"/>
</dbReference>
<accession>A0A399SKD1</accession>
<dbReference type="AlphaFoldDB" id="A0A399SKD1"/>
<organism evidence="2 3">
    <name type="scientific">Maribellus luteus</name>
    <dbReference type="NCBI Taxonomy" id="2305463"/>
    <lineage>
        <taxon>Bacteria</taxon>
        <taxon>Pseudomonadati</taxon>
        <taxon>Bacteroidota</taxon>
        <taxon>Bacteroidia</taxon>
        <taxon>Marinilabiliales</taxon>
        <taxon>Prolixibacteraceae</taxon>
        <taxon>Maribellus</taxon>
    </lineage>
</organism>
<feature type="non-terminal residue" evidence="2">
    <location>
        <position position="1"/>
    </location>
</feature>
<dbReference type="GO" id="GO:0006508">
    <property type="term" value="P:proteolysis"/>
    <property type="evidence" value="ECO:0007669"/>
    <property type="project" value="InterPro"/>
</dbReference>
<protein>
    <recommendedName>
        <fullName evidence="1">Peptidase M17 leucyl aminopeptidase N-terminal domain-containing protein</fullName>
    </recommendedName>
</protein>
<dbReference type="InterPro" id="IPR015421">
    <property type="entry name" value="PyrdxlP-dep_Trfase_major"/>
</dbReference>
<evidence type="ECO:0000259" key="1">
    <source>
        <dbReference type="Pfam" id="PF02789"/>
    </source>
</evidence>
<name>A0A399SKD1_9BACT</name>
<evidence type="ECO:0000313" key="2">
    <source>
        <dbReference type="EMBL" id="RIJ42215.1"/>
    </source>
</evidence>
<dbReference type="Proteomes" id="UP000265926">
    <property type="component" value="Unassembled WGS sequence"/>
</dbReference>
<dbReference type="RefSeq" id="WP_206610239.1">
    <property type="nucleotide sequence ID" value="NZ_QWGR01000345.1"/>
</dbReference>
<sequence>KDAFDAQGAETFGADSFQAAKGSGAAVLRISLPAAPAEFPPRAAFGARLAAYRFDKYRTTEKPEKKPSVVAVEIAAHDPAAASAAFAPLSALADAVLFARDLVSEPANILHPEEFARRVKALESLGLEVEIVEVDWGEGVPVERYADILAADAGHKIKAVLACHNET</sequence>
<dbReference type="SUPFAM" id="SSF52949">
    <property type="entry name" value="Macro domain-like"/>
    <property type="match status" value="1"/>
</dbReference>
<dbReference type="InterPro" id="IPR008283">
    <property type="entry name" value="Peptidase_M17_N"/>
</dbReference>
<dbReference type="Pfam" id="PF02789">
    <property type="entry name" value="Peptidase_M17_N"/>
    <property type="match status" value="1"/>
</dbReference>